<dbReference type="PANTHER" id="PTHR11601">
    <property type="entry name" value="CYSTEINE DESULFURYLASE FAMILY MEMBER"/>
    <property type="match status" value="1"/>
</dbReference>
<dbReference type="InterPro" id="IPR015421">
    <property type="entry name" value="PyrdxlP-dep_Trfase_major"/>
</dbReference>
<evidence type="ECO:0000256" key="3">
    <source>
        <dbReference type="ARBA" id="ARBA00006490"/>
    </source>
</evidence>
<keyword evidence="8" id="KW-0408">Iron</keyword>
<name>A0ABW5QQ67_9HYPH</name>
<keyword evidence="7" id="KW-0663">Pyridoxal phosphate</keyword>
<keyword evidence="6" id="KW-0479">Metal-binding</keyword>
<evidence type="ECO:0000256" key="7">
    <source>
        <dbReference type="ARBA" id="ARBA00022898"/>
    </source>
</evidence>
<dbReference type="Gene3D" id="1.10.260.50">
    <property type="match status" value="1"/>
</dbReference>
<keyword evidence="13" id="KW-1185">Reference proteome</keyword>
<comment type="similarity">
    <text evidence="3">Belongs to the class-V pyridoxal-phosphate-dependent aminotransferase family. NifS/IscS subfamily.</text>
</comment>
<dbReference type="PANTHER" id="PTHR11601:SF34">
    <property type="entry name" value="CYSTEINE DESULFURASE"/>
    <property type="match status" value="1"/>
</dbReference>
<evidence type="ECO:0000256" key="4">
    <source>
        <dbReference type="ARBA" id="ARBA00013558"/>
    </source>
</evidence>
<dbReference type="SUPFAM" id="SSF53383">
    <property type="entry name" value="PLP-dependent transferases"/>
    <property type="match status" value="1"/>
</dbReference>
<dbReference type="EMBL" id="JBHUNP010000001">
    <property type="protein sequence ID" value="MFD2649855.1"/>
    <property type="molecule type" value="Genomic_DNA"/>
</dbReference>
<feature type="domain" description="Aminotransferase class V" evidence="11">
    <location>
        <begin position="6"/>
        <end position="360"/>
    </location>
</feature>
<evidence type="ECO:0000256" key="5">
    <source>
        <dbReference type="ARBA" id="ARBA00022679"/>
    </source>
</evidence>
<dbReference type="Proteomes" id="UP001597521">
    <property type="component" value="Unassembled WGS sequence"/>
</dbReference>
<evidence type="ECO:0000256" key="6">
    <source>
        <dbReference type="ARBA" id="ARBA00022723"/>
    </source>
</evidence>
<dbReference type="InterPro" id="IPR015424">
    <property type="entry name" value="PyrdxlP-dep_Trfase"/>
</dbReference>
<evidence type="ECO:0000256" key="10">
    <source>
        <dbReference type="ARBA" id="ARBA00050776"/>
    </source>
</evidence>
<protein>
    <recommendedName>
        <fullName evidence="4">Cysteine desulfurase</fullName>
    </recommendedName>
</protein>
<dbReference type="InterPro" id="IPR000192">
    <property type="entry name" value="Aminotrans_V_dom"/>
</dbReference>
<evidence type="ECO:0000313" key="12">
    <source>
        <dbReference type="EMBL" id="MFD2649855.1"/>
    </source>
</evidence>
<gene>
    <name evidence="12" type="ORF">ACFSX5_18890</name>
</gene>
<dbReference type="Gene3D" id="3.90.1150.10">
    <property type="entry name" value="Aspartate Aminotransferase, domain 1"/>
    <property type="match status" value="1"/>
</dbReference>
<comment type="function">
    <text evidence="2">Catalyzes the removal of elemental sulfur atoms from cysteine to produce alanine. Seems to participate in the biosynthesis of the nitrogenase metalloclusters by providing the inorganic sulfur required for the Fe-S core formation.</text>
</comment>
<sequence length="379" mass="38309">MTRPAIYLDHNAASPLLPAARAAMVEALELVGNPSSVHGHGRALRGLIDTARGQVARLAGAERGQVVFTGSATEALTQAIVAGTKTFNSDGVLLTAGEHAAVLSAASATGLPITRIGLDRDGRIDLAQLRAALVAAEGNLLVAVHWVNNETGVVQPMPEINALVGPTPHTLVVDAVQAFGRIPLDFAASAPDMMAVSAHKIGGPAGVGALLVKSHADTVRLIPGGGQELGRRGGTESAALIAGFGAAAAANNYDADAMRALVERVETGLRRVAPEVVIFGAGAERVGNVVDFAVPGVASATAMMALDLAGISVSSGSACSSGKVGPSHVLAAMGVPPGLAGCALRVSFGWNSTAEEADAFLAAYETILLRQRARRGEAA</sequence>
<dbReference type="Gene3D" id="3.40.640.10">
    <property type="entry name" value="Type I PLP-dependent aspartate aminotransferase-like (Major domain)"/>
    <property type="match status" value="1"/>
</dbReference>
<evidence type="ECO:0000256" key="1">
    <source>
        <dbReference type="ARBA" id="ARBA00001933"/>
    </source>
</evidence>
<organism evidence="12 13">
    <name type="scientific">Devosia albogilva</name>
    <dbReference type="NCBI Taxonomy" id="429726"/>
    <lineage>
        <taxon>Bacteria</taxon>
        <taxon>Pseudomonadati</taxon>
        <taxon>Pseudomonadota</taxon>
        <taxon>Alphaproteobacteria</taxon>
        <taxon>Hyphomicrobiales</taxon>
        <taxon>Devosiaceae</taxon>
        <taxon>Devosia</taxon>
    </lineage>
</organism>
<dbReference type="InterPro" id="IPR016454">
    <property type="entry name" value="Cysteine_dSase"/>
</dbReference>
<proteinExistence type="inferred from homology"/>
<evidence type="ECO:0000256" key="9">
    <source>
        <dbReference type="ARBA" id="ARBA00023014"/>
    </source>
</evidence>
<evidence type="ECO:0000313" key="13">
    <source>
        <dbReference type="Proteomes" id="UP001597521"/>
    </source>
</evidence>
<evidence type="ECO:0000256" key="8">
    <source>
        <dbReference type="ARBA" id="ARBA00023004"/>
    </source>
</evidence>
<keyword evidence="9" id="KW-0411">Iron-sulfur</keyword>
<evidence type="ECO:0000259" key="11">
    <source>
        <dbReference type="Pfam" id="PF00266"/>
    </source>
</evidence>
<dbReference type="Pfam" id="PF00266">
    <property type="entry name" value="Aminotran_5"/>
    <property type="match status" value="1"/>
</dbReference>
<evidence type="ECO:0000256" key="2">
    <source>
        <dbReference type="ARBA" id="ARBA00003120"/>
    </source>
</evidence>
<dbReference type="RefSeq" id="WP_386835509.1">
    <property type="nucleotide sequence ID" value="NZ_JBHUNP010000001.1"/>
</dbReference>
<comment type="caution">
    <text evidence="12">The sequence shown here is derived from an EMBL/GenBank/DDBJ whole genome shotgun (WGS) entry which is preliminary data.</text>
</comment>
<dbReference type="InterPro" id="IPR015422">
    <property type="entry name" value="PyrdxlP-dep_Trfase_small"/>
</dbReference>
<accession>A0ABW5QQ67</accession>
<dbReference type="PIRSF" id="PIRSF005572">
    <property type="entry name" value="NifS"/>
    <property type="match status" value="1"/>
</dbReference>
<comment type="cofactor">
    <cofactor evidence="1">
        <name>pyridoxal 5'-phosphate</name>
        <dbReference type="ChEBI" id="CHEBI:597326"/>
    </cofactor>
</comment>
<comment type="catalytic activity">
    <reaction evidence="10">
        <text>(sulfur carrier)-H + L-cysteine = (sulfur carrier)-SH + L-alanine</text>
        <dbReference type="Rhea" id="RHEA:43892"/>
        <dbReference type="Rhea" id="RHEA-COMP:14737"/>
        <dbReference type="Rhea" id="RHEA-COMP:14739"/>
        <dbReference type="ChEBI" id="CHEBI:29917"/>
        <dbReference type="ChEBI" id="CHEBI:35235"/>
        <dbReference type="ChEBI" id="CHEBI:57972"/>
        <dbReference type="ChEBI" id="CHEBI:64428"/>
        <dbReference type="EC" id="2.8.1.7"/>
    </reaction>
</comment>
<reference evidence="13" key="1">
    <citation type="journal article" date="2019" name="Int. J. Syst. Evol. Microbiol.">
        <title>The Global Catalogue of Microorganisms (GCM) 10K type strain sequencing project: providing services to taxonomists for standard genome sequencing and annotation.</title>
        <authorList>
            <consortium name="The Broad Institute Genomics Platform"/>
            <consortium name="The Broad Institute Genome Sequencing Center for Infectious Disease"/>
            <person name="Wu L."/>
            <person name="Ma J."/>
        </authorList>
    </citation>
    <scope>NUCLEOTIDE SEQUENCE [LARGE SCALE GENOMIC DNA]</scope>
    <source>
        <strain evidence="13">CCM 7427</strain>
    </source>
</reference>
<keyword evidence="5" id="KW-0808">Transferase</keyword>